<evidence type="ECO:0000313" key="7">
    <source>
        <dbReference type="EMBL" id="TSJ64044.1"/>
    </source>
</evidence>
<evidence type="ECO:0000256" key="2">
    <source>
        <dbReference type="ARBA" id="ARBA00022692"/>
    </source>
</evidence>
<keyword evidence="2 5" id="KW-0812">Transmembrane</keyword>
<reference evidence="7 8" key="1">
    <citation type="submission" date="2019-07" db="EMBL/GenBank/DDBJ databases">
        <authorList>
            <person name="Grouzdev D.S."/>
        </authorList>
    </citation>
    <scope>NUCLEOTIDE SEQUENCE [LARGE SCALE GENOMIC DNA]</scope>
    <source>
        <strain evidence="7 8">3C</strain>
    </source>
</reference>
<feature type="transmembrane region" description="Helical" evidence="5">
    <location>
        <begin position="96"/>
        <end position="118"/>
    </location>
</feature>
<evidence type="ECO:0000256" key="5">
    <source>
        <dbReference type="SAM" id="Phobius"/>
    </source>
</evidence>
<name>A0ABY3DUP8_9HYPH</name>
<feature type="transmembrane region" description="Helical" evidence="5">
    <location>
        <begin position="54"/>
        <end position="72"/>
    </location>
</feature>
<keyword evidence="4 5" id="KW-0472">Membrane</keyword>
<keyword evidence="8" id="KW-1185">Reference proteome</keyword>
<organism evidence="7 8">
    <name type="scientific">Ancylobacter moscoviensis</name>
    <dbReference type="NCBI Taxonomy" id="2597768"/>
    <lineage>
        <taxon>Bacteria</taxon>
        <taxon>Pseudomonadati</taxon>
        <taxon>Pseudomonadota</taxon>
        <taxon>Alphaproteobacteria</taxon>
        <taxon>Hyphomicrobiales</taxon>
        <taxon>Xanthobacteraceae</taxon>
        <taxon>Ancylobacter</taxon>
    </lineage>
</organism>
<evidence type="ECO:0000256" key="1">
    <source>
        <dbReference type="ARBA" id="ARBA00004127"/>
    </source>
</evidence>
<evidence type="ECO:0000256" key="3">
    <source>
        <dbReference type="ARBA" id="ARBA00022989"/>
    </source>
</evidence>
<comment type="subcellular location">
    <subcellularLocation>
        <location evidence="1">Endomembrane system</location>
        <topology evidence="1">Multi-pass membrane protein</topology>
    </subcellularLocation>
</comment>
<evidence type="ECO:0000259" key="6">
    <source>
        <dbReference type="Pfam" id="PF02656"/>
    </source>
</evidence>
<protein>
    <submittedName>
        <fullName evidence="7">DUF202 domain-containing protein</fullName>
    </submittedName>
</protein>
<dbReference type="RefSeq" id="WP_144341199.1">
    <property type="nucleotide sequence ID" value="NZ_VMBP01000001.1"/>
</dbReference>
<feature type="domain" description="DUF202" evidence="6">
    <location>
        <begin position="15"/>
        <end position="74"/>
    </location>
</feature>
<accession>A0ABY3DUP8</accession>
<dbReference type="Proteomes" id="UP000315321">
    <property type="component" value="Unassembled WGS sequence"/>
</dbReference>
<sequence>MMDDNPRHAPSPAKDSGLQFERTALAWLRSGFLAMLVAALTARKALIAWSLPHLASATLLGVLAGCLFWVGYQRGHYPTERGAYAMREPRNAPRCVGLLLVAAAAAQAAITLGALISLMPA</sequence>
<evidence type="ECO:0000256" key="4">
    <source>
        <dbReference type="ARBA" id="ARBA00023136"/>
    </source>
</evidence>
<dbReference type="InterPro" id="IPR003807">
    <property type="entry name" value="DUF202"/>
</dbReference>
<proteinExistence type="predicted"/>
<dbReference type="Pfam" id="PF02656">
    <property type="entry name" value="DUF202"/>
    <property type="match status" value="1"/>
</dbReference>
<evidence type="ECO:0000313" key="8">
    <source>
        <dbReference type="Proteomes" id="UP000315321"/>
    </source>
</evidence>
<keyword evidence="3 5" id="KW-1133">Transmembrane helix</keyword>
<gene>
    <name evidence="7" type="ORF">FO470_01730</name>
</gene>
<comment type="caution">
    <text evidence="7">The sequence shown here is derived from an EMBL/GenBank/DDBJ whole genome shotgun (WGS) entry which is preliminary data.</text>
</comment>
<dbReference type="EMBL" id="VMBP01000001">
    <property type="protein sequence ID" value="TSJ64044.1"/>
    <property type="molecule type" value="Genomic_DNA"/>
</dbReference>